<keyword evidence="4" id="KW-0809">Transit peptide</keyword>
<dbReference type="EMBL" id="JAPFFK010000014">
    <property type="protein sequence ID" value="KAJ6717879.1"/>
    <property type="molecule type" value="Genomic_DNA"/>
</dbReference>
<dbReference type="GO" id="GO:0009535">
    <property type="term" value="C:chloroplast thylakoid membrane"/>
    <property type="evidence" value="ECO:0007669"/>
    <property type="project" value="TreeGrafter"/>
</dbReference>
<dbReference type="Gene3D" id="1.10.8.60">
    <property type="match status" value="1"/>
</dbReference>
<dbReference type="OrthoDB" id="1413014at2759"/>
<comment type="cofactor">
    <cofactor evidence="1">
        <name>Zn(2+)</name>
        <dbReference type="ChEBI" id="CHEBI:29105"/>
    </cofactor>
</comment>
<dbReference type="GO" id="GO:0016887">
    <property type="term" value="F:ATP hydrolysis activity"/>
    <property type="evidence" value="ECO:0007669"/>
    <property type="project" value="InterPro"/>
</dbReference>
<dbReference type="PANTHER" id="PTHR23076">
    <property type="entry name" value="METALLOPROTEASE M41 FTSH"/>
    <property type="match status" value="1"/>
</dbReference>
<reference evidence="7" key="1">
    <citation type="submission" date="2022-11" db="EMBL/GenBank/DDBJ databases">
        <authorList>
            <person name="Hyden B.L."/>
            <person name="Feng K."/>
            <person name="Yates T."/>
            <person name="Jawdy S."/>
            <person name="Smart L.B."/>
            <person name="Muchero W."/>
        </authorList>
    </citation>
    <scope>NUCLEOTIDE SEQUENCE</scope>
    <source>
        <tissue evidence="7">Shoot tip</tissue>
    </source>
</reference>
<dbReference type="PANTHER" id="PTHR23076:SF49">
    <property type="entry name" value="ATP-DEPENDENT ZINC METALLOPROTEASE FTSH 7, CHLOROPLASTIC"/>
    <property type="match status" value="1"/>
</dbReference>
<organism evidence="7 8">
    <name type="scientific">Salix purpurea</name>
    <name type="common">Purple osier willow</name>
    <dbReference type="NCBI Taxonomy" id="77065"/>
    <lineage>
        <taxon>Eukaryota</taxon>
        <taxon>Viridiplantae</taxon>
        <taxon>Streptophyta</taxon>
        <taxon>Embryophyta</taxon>
        <taxon>Tracheophyta</taxon>
        <taxon>Spermatophyta</taxon>
        <taxon>Magnoliopsida</taxon>
        <taxon>eudicotyledons</taxon>
        <taxon>Gunneridae</taxon>
        <taxon>Pentapetalae</taxon>
        <taxon>rosids</taxon>
        <taxon>fabids</taxon>
        <taxon>Malpighiales</taxon>
        <taxon>Salicaceae</taxon>
        <taxon>Saliceae</taxon>
        <taxon>Salix</taxon>
    </lineage>
</organism>
<keyword evidence="8" id="KW-1185">Reference proteome</keyword>
<sequence length="270" mass="30261">MRPRGNCSSLDLVSQYMCPDQLKCLLFYCVRIALFYAAVLAGLLHRFPVTFFQHIAGQIRNHKSRGSRGSKDSKQGETITFADVASIDEAKKGLEEIVEFLRNPDKYVRLGAIPPRGVLLEMDGFDSNSAMIVLGATNRSDVLDPTLHRPKRFDRGVMVETPDRNGREAILKVYVSKKELPIGEDVDLRDIASMTIGFTRVDLANLVNEVALLAGRKNKLMVEKFDFNQAVERSIAVSLCLFVCESWEGVVTVRNISPLFMVNFSTIHFS</sequence>
<proteinExistence type="inferred from homology"/>
<dbReference type="InterPro" id="IPR027417">
    <property type="entry name" value="P-loop_NTPase"/>
</dbReference>
<dbReference type="GO" id="GO:0006508">
    <property type="term" value="P:proteolysis"/>
    <property type="evidence" value="ECO:0007669"/>
    <property type="project" value="TreeGrafter"/>
</dbReference>
<name>A0A9Q0TUA2_SALPP</name>
<evidence type="ECO:0000313" key="8">
    <source>
        <dbReference type="Proteomes" id="UP001151532"/>
    </source>
</evidence>
<gene>
    <name evidence="7" type="ORF">OIU79_005920</name>
</gene>
<feature type="domain" description="ATPase AAA-type core" evidence="6">
    <location>
        <begin position="119"/>
        <end position="159"/>
    </location>
</feature>
<dbReference type="SUPFAM" id="SSF52540">
    <property type="entry name" value="P-loop containing nucleoside triphosphate hydrolases"/>
    <property type="match status" value="1"/>
</dbReference>
<reference evidence="7" key="2">
    <citation type="journal article" date="2023" name="Int. J. Mol. Sci.">
        <title>De Novo Assembly and Annotation of 11 Diverse Shrub Willow (Salix) Genomes Reveals Novel Gene Organization in Sex-Linked Regions.</title>
        <authorList>
            <person name="Hyden B."/>
            <person name="Feng K."/>
            <person name="Yates T.B."/>
            <person name="Jawdy S."/>
            <person name="Cereghino C."/>
            <person name="Smart L.B."/>
            <person name="Muchero W."/>
        </authorList>
    </citation>
    <scope>NUCLEOTIDE SEQUENCE</scope>
    <source>
        <tissue evidence="7">Shoot tip</tissue>
    </source>
</reference>
<dbReference type="Pfam" id="PF00004">
    <property type="entry name" value="AAA"/>
    <property type="match status" value="1"/>
</dbReference>
<evidence type="ECO:0000256" key="3">
    <source>
        <dbReference type="ARBA" id="ARBA00010550"/>
    </source>
</evidence>
<accession>A0A9Q0TUA2</accession>
<dbReference type="GO" id="GO:0005524">
    <property type="term" value="F:ATP binding"/>
    <property type="evidence" value="ECO:0007669"/>
    <property type="project" value="InterPro"/>
</dbReference>
<dbReference type="InterPro" id="IPR003959">
    <property type="entry name" value="ATPase_AAA_core"/>
</dbReference>
<keyword evidence="7" id="KW-0482">Metalloprotease</keyword>
<keyword evidence="7" id="KW-0378">Hydrolase</keyword>
<feature type="transmembrane region" description="Helical" evidence="5">
    <location>
        <begin position="25"/>
        <end position="44"/>
    </location>
</feature>
<comment type="similarity">
    <text evidence="2">In the C-terminal section; belongs to the peptidase M41 family.</text>
</comment>
<keyword evidence="5" id="KW-0472">Membrane</keyword>
<evidence type="ECO:0000259" key="6">
    <source>
        <dbReference type="Pfam" id="PF00004"/>
    </source>
</evidence>
<dbReference type="GO" id="GO:0008237">
    <property type="term" value="F:metallopeptidase activity"/>
    <property type="evidence" value="ECO:0007669"/>
    <property type="project" value="UniProtKB-KW"/>
</dbReference>
<comment type="similarity">
    <text evidence="3">In the N-terminal section; belongs to the AAA ATPase family.</text>
</comment>
<evidence type="ECO:0000256" key="4">
    <source>
        <dbReference type="ARBA" id="ARBA00022946"/>
    </source>
</evidence>
<evidence type="ECO:0000256" key="5">
    <source>
        <dbReference type="SAM" id="Phobius"/>
    </source>
</evidence>
<dbReference type="FunFam" id="1.10.8.60:FF:000001">
    <property type="entry name" value="ATP-dependent zinc metalloprotease FtsH"/>
    <property type="match status" value="1"/>
</dbReference>
<dbReference type="Gene3D" id="3.40.50.300">
    <property type="entry name" value="P-loop containing nucleotide triphosphate hydrolases"/>
    <property type="match status" value="2"/>
</dbReference>
<dbReference type="AlphaFoldDB" id="A0A9Q0TUA2"/>
<keyword evidence="5" id="KW-1133">Transmembrane helix</keyword>
<evidence type="ECO:0000256" key="2">
    <source>
        <dbReference type="ARBA" id="ARBA00010044"/>
    </source>
</evidence>
<comment type="caution">
    <text evidence="7">The sequence shown here is derived from an EMBL/GenBank/DDBJ whole genome shotgun (WGS) entry which is preliminary data.</text>
</comment>
<keyword evidence="7" id="KW-0645">Protease</keyword>
<protein>
    <submittedName>
        <fullName evidence="7">METALLOPROTEASE M41 FTSH</fullName>
    </submittedName>
</protein>
<evidence type="ECO:0000256" key="1">
    <source>
        <dbReference type="ARBA" id="ARBA00001947"/>
    </source>
</evidence>
<dbReference type="Proteomes" id="UP001151532">
    <property type="component" value="Chromosome 10"/>
</dbReference>
<keyword evidence="5" id="KW-0812">Transmembrane</keyword>
<dbReference type="GO" id="GO:0004176">
    <property type="term" value="F:ATP-dependent peptidase activity"/>
    <property type="evidence" value="ECO:0007669"/>
    <property type="project" value="TreeGrafter"/>
</dbReference>
<evidence type="ECO:0000313" key="7">
    <source>
        <dbReference type="EMBL" id="KAJ6717879.1"/>
    </source>
</evidence>